<evidence type="ECO:0000256" key="5">
    <source>
        <dbReference type="ARBA" id="ARBA00022723"/>
    </source>
</evidence>
<keyword evidence="5 9" id="KW-0479">Metal-binding</keyword>
<dbReference type="Pfam" id="PF13370">
    <property type="entry name" value="Fer4_13"/>
    <property type="match status" value="1"/>
</dbReference>
<gene>
    <name evidence="11" type="ORF">KI810_02945</name>
</gene>
<dbReference type="PROSITE" id="PS51379">
    <property type="entry name" value="4FE4S_FER_2"/>
    <property type="match status" value="1"/>
</dbReference>
<dbReference type="PANTHER" id="PTHR39163:SF1">
    <property type="entry name" value="FERREDOXIN"/>
    <property type="match status" value="1"/>
</dbReference>
<sequence length="73" mass="8077">MKKAPWIDKDECISCGLCVANVPDVFRFDDDNKAECYDPAGAPEEEIQSGAIDACPVSCISWNSDLEYLRNFG</sequence>
<keyword evidence="3 9" id="KW-0813">Transport</keyword>
<evidence type="ECO:0000256" key="3">
    <source>
        <dbReference type="ARBA" id="ARBA00022448"/>
    </source>
</evidence>
<evidence type="ECO:0000313" key="11">
    <source>
        <dbReference type="EMBL" id="MBT0651998.1"/>
    </source>
</evidence>
<dbReference type="SUPFAM" id="SSF54862">
    <property type="entry name" value="4Fe-4S ferredoxins"/>
    <property type="match status" value="1"/>
</dbReference>
<evidence type="ECO:0000256" key="1">
    <source>
        <dbReference type="ARBA" id="ARBA00001966"/>
    </source>
</evidence>
<feature type="domain" description="4Fe-4S ferredoxin-type" evidence="10">
    <location>
        <begin position="3"/>
        <end position="31"/>
    </location>
</feature>
<dbReference type="InterPro" id="IPR001080">
    <property type="entry name" value="3Fe4S_ferredoxin"/>
</dbReference>
<organism evidence="11 12">
    <name type="scientific">Geomobilimonas luticola</name>
    <dbReference type="NCBI Taxonomy" id="1114878"/>
    <lineage>
        <taxon>Bacteria</taxon>
        <taxon>Pseudomonadati</taxon>
        <taxon>Thermodesulfobacteriota</taxon>
        <taxon>Desulfuromonadia</taxon>
        <taxon>Geobacterales</taxon>
        <taxon>Geobacteraceae</taxon>
        <taxon>Geomobilimonas</taxon>
    </lineage>
</organism>
<dbReference type="Proteomes" id="UP000756860">
    <property type="component" value="Unassembled WGS sequence"/>
</dbReference>
<evidence type="ECO:0000259" key="10">
    <source>
        <dbReference type="PROSITE" id="PS51379"/>
    </source>
</evidence>
<keyword evidence="4" id="KW-0004">4Fe-4S</keyword>
<proteinExistence type="predicted"/>
<evidence type="ECO:0000256" key="8">
    <source>
        <dbReference type="ARBA" id="ARBA00023014"/>
    </source>
</evidence>
<keyword evidence="8 9" id="KW-0411">Iron-sulfur</keyword>
<dbReference type="InterPro" id="IPR017896">
    <property type="entry name" value="4Fe4S_Fe-S-bd"/>
</dbReference>
<evidence type="ECO:0000256" key="7">
    <source>
        <dbReference type="ARBA" id="ARBA00023004"/>
    </source>
</evidence>
<dbReference type="Gene3D" id="3.30.70.20">
    <property type="match status" value="1"/>
</dbReference>
<keyword evidence="6 9" id="KW-0249">Electron transport</keyword>
<evidence type="ECO:0000256" key="6">
    <source>
        <dbReference type="ARBA" id="ARBA00022982"/>
    </source>
</evidence>
<dbReference type="EMBL" id="JAHCVK010000001">
    <property type="protein sequence ID" value="MBT0651998.1"/>
    <property type="molecule type" value="Genomic_DNA"/>
</dbReference>
<evidence type="ECO:0000256" key="9">
    <source>
        <dbReference type="RuleBase" id="RU368020"/>
    </source>
</evidence>
<comment type="function">
    <text evidence="2 9">Ferredoxins are iron-sulfur proteins that transfer electrons in a wide variety of metabolic reactions.</text>
</comment>
<dbReference type="RefSeq" id="WP_214173974.1">
    <property type="nucleotide sequence ID" value="NZ_JAHCVK010000001.1"/>
</dbReference>
<accession>A0ABS5S9F0</accession>
<dbReference type="PRINTS" id="PR00352">
    <property type="entry name" value="3FE4SFRDOXIN"/>
</dbReference>
<dbReference type="InterPro" id="IPR052395">
    <property type="entry name" value="ET_Ferredoxin"/>
</dbReference>
<evidence type="ECO:0000256" key="4">
    <source>
        <dbReference type="ARBA" id="ARBA00022485"/>
    </source>
</evidence>
<protein>
    <recommendedName>
        <fullName evidence="9">Ferredoxin</fullName>
    </recommendedName>
</protein>
<evidence type="ECO:0000313" key="12">
    <source>
        <dbReference type="Proteomes" id="UP000756860"/>
    </source>
</evidence>
<keyword evidence="7 9" id="KW-0408">Iron</keyword>
<keyword evidence="12" id="KW-1185">Reference proteome</keyword>
<name>A0ABS5S9F0_9BACT</name>
<comment type="caution">
    <text evidence="11">The sequence shown here is derived from an EMBL/GenBank/DDBJ whole genome shotgun (WGS) entry which is preliminary data.</text>
</comment>
<dbReference type="PANTHER" id="PTHR39163">
    <property type="entry name" value="FERREDOXIN"/>
    <property type="match status" value="1"/>
</dbReference>
<evidence type="ECO:0000256" key="2">
    <source>
        <dbReference type="ARBA" id="ARBA00003532"/>
    </source>
</evidence>
<comment type="cofactor">
    <cofactor evidence="1">
        <name>[4Fe-4S] cluster</name>
        <dbReference type="ChEBI" id="CHEBI:49883"/>
    </cofactor>
</comment>
<reference evidence="11 12" key="1">
    <citation type="submission" date="2021-05" db="EMBL/GenBank/DDBJ databases">
        <title>The draft genome of Geobacter luticola JCM 17780.</title>
        <authorList>
            <person name="Xu Z."/>
            <person name="Masuda Y."/>
            <person name="Itoh H."/>
            <person name="Senoo K."/>
        </authorList>
    </citation>
    <scope>NUCLEOTIDE SEQUENCE [LARGE SCALE GENOMIC DNA]</scope>
    <source>
        <strain evidence="11 12">JCM 17780</strain>
    </source>
</reference>